<dbReference type="PANTHER" id="PTHR24221">
    <property type="entry name" value="ATP-BINDING CASSETTE SUB-FAMILY B"/>
    <property type="match status" value="1"/>
</dbReference>
<dbReference type="Pfam" id="PF00005">
    <property type="entry name" value="ABC_tran"/>
    <property type="match status" value="1"/>
</dbReference>
<evidence type="ECO:0000256" key="2">
    <source>
        <dbReference type="ARBA" id="ARBA00022692"/>
    </source>
</evidence>
<dbReference type="Proteomes" id="UP000649617">
    <property type="component" value="Unassembled WGS sequence"/>
</dbReference>
<dbReference type="PANTHER" id="PTHR24221:SF654">
    <property type="entry name" value="ATP-BINDING CASSETTE SUB-FAMILY B MEMBER 6"/>
    <property type="match status" value="1"/>
</dbReference>
<dbReference type="InterPro" id="IPR027417">
    <property type="entry name" value="P-loop_NTPase"/>
</dbReference>
<keyword evidence="4" id="KW-0067">ATP-binding</keyword>
<gene>
    <name evidence="10" type="primary">msbA</name>
    <name evidence="10" type="ORF">SPIL2461_LOCUS4539</name>
</gene>
<dbReference type="SUPFAM" id="SSF52540">
    <property type="entry name" value="P-loop containing nucleoside triphosphate hydrolases"/>
    <property type="match status" value="1"/>
</dbReference>
<evidence type="ECO:0000313" key="10">
    <source>
        <dbReference type="EMBL" id="CAE7246538.1"/>
    </source>
</evidence>
<dbReference type="Gene3D" id="1.20.1560.10">
    <property type="entry name" value="ABC transporter type 1, transmembrane domain"/>
    <property type="match status" value="1"/>
</dbReference>
<dbReference type="GO" id="GO:0016020">
    <property type="term" value="C:membrane"/>
    <property type="evidence" value="ECO:0007669"/>
    <property type="project" value="UniProtKB-SubCell"/>
</dbReference>
<feature type="transmembrane region" description="Helical" evidence="8">
    <location>
        <begin position="185"/>
        <end position="204"/>
    </location>
</feature>
<dbReference type="SMART" id="SM00382">
    <property type="entry name" value="AAA"/>
    <property type="match status" value="1"/>
</dbReference>
<evidence type="ECO:0000256" key="5">
    <source>
        <dbReference type="ARBA" id="ARBA00022989"/>
    </source>
</evidence>
<dbReference type="GO" id="GO:0016887">
    <property type="term" value="F:ATP hydrolysis activity"/>
    <property type="evidence" value="ECO:0007669"/>
    <property type="project" value="InterPro"/>
</dbReference>
<sequence length="496" mass="54685">MASFAVASCFCTAYEKQFVGEINKVLLVLLLAPICQGAYAYYSKLTSQSVKLSIQKWAFPLLLKSKEDVSEGAAASLFNRELDELTDVSRTHFRRIFPIFMGILTGGVVLSMFLQSKIGPAARAATQASRQLSDDVVAELRVADETRAYNATKQRGDRLSQVMEHGRLKNVELEKRRKLWEMSDSWRQSSNFVAAYFLLGGAVMTGEMPFAVYHATFGLSINLAFSLRDLLQSIGNMRACGETIKTINQLREIQGQDACSSIQNSNGDSFNRLTVSDLSFHRDGQALLNGISFHVSHAQLIAIVGKSGSGKSTLLRAIAGELRHGGCVEADGSVTFMRQNPPLLPDTLRENVAMHREIDDETIASCLKQAAASDLIQRLGDTLSEGRASDWTPSGGERQRIGLARALCGEADILLLDEPTSALDPEAEMEVFKMLRALMEERQIIILMVTHRVSLAEKADQIMVMECGQLVEQGRPGELKHRKTSAYSRLLQGVQF</sequence>
<dbReference type="OrthoDB" id="6500128at2759"/>
<dbReference type="PROSITE" id="PS50893">
    <property type="entry name" value="ABC_TRANSPORTER_2"/>
    <property type="match status" value="1"/>
</dbReference>
<dbReference type="InterPro" id="IPR036640">
    <property type="entry name" value="ABC1_TM_sf"/>
</dbReference>
<dbReference type="GO" id="GO:0005524">
    <property type="term" value="F:ATP binding"/>
    <property type="evidence" value="ECO:0007669"/>
    <property type="project" value="UniProtKB-KW"/>
</dbReference>
<evidence type="ECO:0000313" key="11">
    <source>
        <dbReference type="Proteomes" id="UP000649617"/>
    </source>
</evidence>
<dbReference type="EMBL" id="CAJNIZ010006003">
    <property type="protein sequence ID" value="CAE7246538.1"/>
    <property type="molecule type" value="Genomic_DNA"/>
</dbReference>
<evidence type="ECO:0000256" key="4">
    <source>
        <dbReference type="ARBA" id="ARBA00022840"/>
    </source>
</evidence>
<dbReference type="GO" id="GO:0042626">
    <property type="term" value="F:ATPase-coupled transmembrane transporter activity"/>
    <property type="evidence" value="ECO:0007669"/>
    <property type="project" value="TreeGrafter"/>
</dbReference>
<keyword evidence="2 8" id="KW-0812">Transmembrane</keyword>
<dbReference type="InterPro" id="IPR003439">
    <property type="entry name" value="ABC_transporter-like_ATP-bd"/>
</dbReference>
<keyword evidence="5 8" id="KW-1133">Transmembrane helix</keyword>
<dbReference type="InterPro" id="IPR039421">
    <property type="entry name" value="Type_1_exporter"/>
</dbReference>
<comment type="subcellular location">
    <subcellularLocation>
        <location evidence="1">Membrane</location>
        <topology evidence="1">Multi-pass membrane protein</topology>
    </subcellularLocation>
</comment>
<evidence type="ECO:0000256" key="8">
    <source>
        <dbReference type="SAM" id="Phobius"/>
    </source>
</evidence>
<evidence type="ECO:0000256" key="3">
    <source>
        <dbReference type="ARBA" id="ARBA00022741"/>
    </source>
</evidence>
<dbReference type="InterPro" id="IPR003593">
    <property type="entry name" value="AAA+_ATPase"/>
</dbReference>
<feature type="transmembrane region" description="Helical" evidence="8">
    <location>
        <begin position="96"/>
        <end position="114"/>
    </location>
</feature>
<feature type="transmembrane region" description="Helical" evidence="8">
    <location>
        <begin position="25"/>
        <end position="42"/>
    </location>
</feature>
<comment type="similarity">
    <text evidence="7">Belongs to the ABC transporter superfamily. ABCB family. Heavy Metal importer (TC 3.A.1.210) subfamily.</text>
</comment>
<comment type="caution">
    <text evidence="10">The sequence shown here is derived from an EMBL/GenBank/DDBJ whole genome shotgun (WGS) entry which is preliminary data.</text>
</comment>
<dbReference type="SUPFAM" id="SSF90123">
    <property type="entry name" value="ABC transporter transmembrane region"/>
    <property type="match status" value="1"/>
</dbReference>
<dbReference type="AlphaFoldDB" id="A0A812LH01"/>
<evidence type="ECO:0000256" key="6">
    <source>
        <dbReference type="ARBA" id="ARBA00023136"/>
    </source>
</evidence>
<accession>A0A812LH01</accession>
<name>A0A812LH01_SYMPI</name>
<protein>
    <submittedName>
        <fullName evidence="10">MsbA protein</fullName>
    </submittedName>
</protein>
<organism evidence="10 11">
    <name type="scientific">Symbiodinium pilosum</name>
    <name type="common">Dinoflagellate</name>
    <dbReference type="NCBI Taxonomy" id="2952"/>
    <lineage>
        <taxon>Eukaryota</taxon>
        <taxon>Sar</taxon>
        <taxon>Alveolata</taxon>
        <taxon>Dinophyceae</taxon>
        <taxon>Suessiales</taxon>
        <taxon>Symbiodiniaceae</taxon>
        <taxon>Symbiodinium</taxon>
    </lineage>
</organism>
<dbReference type="CDD" id="cd03228">
    <property type="entry name" value="ABCC_MRP_Like"/>
    <property type="match status" value="1"/>
</dbReference>
<proteinExistence type="inferred from homology"/>
<feature type="domain" description="ABC transporter" evidence="9">
    <location>
        <begin position="273"/>
        <end position="492"/>
    </location>
</feature>
<keyword evidence="11" id="KW-1185">Reference proteome</keyword>
<keyword evidence="6 8" id="KW-0472">Membrane</keyword>
<evidence type="ECO:0000256" key="1">
    <source>
        <dbReference type="ARBA" id="ARBA00004141"/>
    </source>
</evidence>
<reference evidence="10" key="1">
    <citation type="submission" date="2021-02" db="EMBL/GenBank/DDBJ databases">
        <authorList>
            <person name="Dougan E. K."/>
            <person name="Rhodes N."/>
            <person name="Thang M."/>
            <person name="Chan C."/>
        </authorList>
    </citation>
    <scope>NUCLEOTIDE SEQUENCE</scope>
</reference>
<evidence type="ECO:0000256" key="7">
    <source>
        <dbReference type="ARBA" id="ARBA00024363"/>
    </source>
</evidence>
<evidence type="ECO:0000259" key="9">
    <source>
        <dbReference type="PROSITE" id="PS50893"/>
    </source>
</evidence>
<keyword evidence="3" id="KW-0547">Nucleotide-binding</keyword>
<dbReference type="Gene3D" id="3.40.50.300">
    <property type="entry name" value="P-loop containing nucleotide triphosphate hydrolases"/>
    <property type="match status" value="1"/>
</dbReference>